<reference evidence="3 4" key="1">
    <citation type="journal article" date="2023" name="Plants (Basel)">
        <title>Bridging the Gap: Combining Genomics and Transcriptomics Approaches to Understand Stylosanthes scabra, an Orphan Legume from the Brazilian Caatinga.</title>
        <authorList>
            <person name="Ferreira-Neto J.R.C."/>
            <person name="da Silva M.D."/>
            <person name="Binneck E."/>
            <person name="de Melo N.F."/>
            <person name="da Silva R.H."/>
            <person name="de Melo A.L.T.M."/>
            <person name="Pandolfi V."/>
            <person name="Bustamante F.O."/>
            <person name="Brasileiro-Vidal A.C."/>
            <person name="Benko-Iseppon A.M."/>
        </authorList>
    </citation>
    <scope>NUCLEOTIDE SEQUENCE [LARGE SCALE GENOMIC DNA]</scope>
    <source>
        <tissue evidence="3">Leaves</tissue>
    </source>
</reference>
<gene>
    <name evidence="3" type="ORF">PIB30_061425</name>
</gene>
<keyword evidence="4" id="KW-1185">Reference proteome</keyword>
<dbReference type="InterPro" id="IPR057135">
    <property type="entry name" value="At4g27190-like_LRR"/>
</dbReference>
<evidence type="ECO:0000259" key="2">
    <source>
        <dbReference type="Pfam" id="PF23247"/>
    </source>
</evidence>
<feature type="domain" description="Disease resistance protein At4g27190-like leucine-rich repeats" evidence="2">
    <location>
        <begin position="10"/>
        <end position="80"/>
    </location>
</feature>
<dbReference type="SUPFAM" id="SSF52047">
    <property type="entry name" value="RNI-like"/>
    <property type="match status" value="5"/>
</dbReference>
<dbReference type="PANTHER" id="PTHR33463:SF209">
    <property type="entry name" value="DISEASE RESISTANCE PROTEIN RPS2-LIKE"/>
    <property type="match status" value="1"/>
</dbReference>
<dbReference type="InterPro" id="IPR050905">
    <property type="entry name" value="Plant_NBS-LRR"/>
</dbReference>
<sequence length="1454" mass="167250">MDDSSSKVTKAMPMSRLKKLSLRNLPNLECVWNRDPKGIIHVQALQDLSIDRCDSLQYVFPSSLAKDLDMLDNLSIENCEQLVTIFAEEKITSELENTVMIVFCSLTSLYLRGVPLLKYFYPGLHKLQLPKLKKLYIQADKWMILNCQEATSTDRQVLVPLEQVNHLFQSLKKLSFHMRGTKLIWTIMSRKLKFEYSEHRTEVVLFEEKHMADYVELLSHLKGLSLYFRKGVKSIGFEHSWIYPILDNNIQTLEVSFCYNIKNLAASKVSFSNMKNLVIHNCNNLLYLFTSSTAESLTQLKRMKISQCNSMREIVSKDDDEESNEITENIIFEHLEVLILEDLPMLRWFYSGKRTLCFPALKDLSMFGTLWMTTFSPHIHINQDSVKLRSGRSYDAYEVQWKDADVVTTIHKMNNEKIEREQNTLKLGESLYFQEMWRGSLPFPEAPFSNLASLVVHHCEFLSEVIPANLLPFLNNMQKLVVQECSAVKTIFDMKCITKDKRFLPVKFSLKELVLEKLPNLNCIWNEDPDGLLEFQLLQQVRVDTCKSLSSLFPKSLPKDLVNLEKLKLKHCENLVEIIVGIGATLEGAITGFSTMFPCLTSLTLLDLPRFNFFYCSLFHDVRLKTLNGHDPHIENQYCFKKVTPKVTSLSLGEKEVKMIGHEECQESHFYNINVSEMQSFNVKLVVDEIPYTFLEKVPNIENLKVRNSSIIQEIFCSERPNNLDCARFLSQLKQLKLAYLSNLTSIGLEHSWIQESSILQTLETLDLNHCFRLANLVSSPICFSNLTNLTISECDSMIYLFTSTTAKSLTQLKMMKISYCGSIQEIVSNEGEESIHDEIVFEHMEYMRFECLENLQRFCKGDLTLNFPSLETLSVIDCDMMDSFCEGIINTGNLSKVSQGFFEDDILLEVDLNSTLRNAYKAKVANFVWEVENLKLNEHPRIHGIWNDPFIVPSMCFIRLKILIVENCEFTSHVIPSHILGLLCKLEELVVQQCDSVKAIFEVTDEAKDTKILSSRSSLKKLTIEDLPNLEHVWDLVPTQQVICLQSFQEIYVHGCNRIQSLFPTSVAENLNKLEKLQVINCDKLVEIVAKDEAILEEAPKVFALQSLTSIILWSLPELKCCYHAAHKLECPKLEQVNLFHCEKLKTFECESQKFQHSQAENQAIFLPQKVIPYLKFLALSKEDIITMQHGQSYVNDLSKLEALRLQCFHDDADAFPYELLKQLPNIEYLFVTCSSFEEIFRSESPNMDGVGGILPHLKYLELFRLFKLNSIGLEHSWIDLIFKNIEELRIAQCHCLRSIVPSKASFCNLIELNIFECNGLVNLFSPSTSRTMHQLKNMSVRDCISLEEIVSKETEESSEHVEEEIIVFHRLKTLSLCSLPKLGRFYNGNIALKFPSLENFSLINCPTMESFCAGSVSVNRWTEVEFEENANAVLLEVDLNDAVRKAFEGALY</sequence>
<keyword evidence="1" id="KW-0611">Plant defense</keyword>
<dbReference type="InterPro" id="IPR032675">
    <property type="entry name" value="LRR_dom_sf"/>
</dbReference>
<accession>A0ABU6ZJL0</accession>
<evidence type="ECO:0000313" key="4">
    <source>
        <dbReference type="Proteomes" id="UP001341840"/>
    </source>
</evidence>
<feature type="domain" description="Disease resistance protein At4g27190-like leucine-rich repeats" evidence="2">
    <location>
        <begin position="649"/>
        <end position="780"/>
    </location>
</feature>
<dbReference type="Gene3D" id="3.80.10.10">
    <property type="entry name" value="Ribonuclease Inhibitor"/>
    <property type="match status" value="5"/>
</dbReference>
<evidence type="ECO:0000256" key="1">
    <source>
        <dbReference type="ARBA" id="ARBA00022821"/>
    </source>
</evidence>
<feature type="domain" description="Disease resistance protein At4g27190-like leucine-rich repeats" evidence="2">
    <location>
        <begin position="262"/>
        <end position="365"/>
    </location>
</feature>
<dbReference type="EMBL" id="JASCZI010272417">
    <property type="protein sequence ID" value="MED6222130.1"/>
    <property type="molecule type" value="Genomic_DNA"/>
</dbReference>
<evidence type="ECO:0000313" key="3">
    <source>
        <dbReference type="EMBL" id="MED6222130.1"/>
    </source>
</evidence>
<feature type="domain" description="Disease resistance protein At4g27190-like leucine-rich repeats" evidence="2">
    <location>
        <begin position="1305"/>
        <end position="1414"/>
    </location>
</feature>
<dbReference type="Proteomes" id="UP001341840">
    <property type="component" value="Unassembled WGS sequence"/>
</dbReference>
<organism evidence="3 4">
    <name type="scientific">Stylosanthes scabra</name>
    <dbReference type="NCBI Taxonomy" id="79078"/>
    <lineage>
        <taxon>Eukaryota</taxon>
        <taxon>Viridiplantae</taxon>
        <taxon>Streptophyta</taxon>
        <taxon>Embryophyta</taxon>
        <taxon>Tracheophyta</taxon>
        <taxon>Spermatophyta</taxon>
        <taxon>Magnoliopsida</taxon>
        <taxon>eudicotyledons</taxon>
        <taxon>Gunneridae</taxon>
        <taxon>Pentapetalae</taxon>
        <taxon>rosids</taxon>
        <taxon>fabids</taxon>
        <taxon>Fabales</taxon>
        <taxon>Fabaceae</taxon>
        <taxon>Papilionoideae</taxon>
        <taxon>50 kb inversion clade</taxon>
        <taxon>dalbergioids sensu lato</taxon>
        <taxon>Dalbergieae</taxon>
        <taxon>Pterocarpus clade</taxon>
        <taxon>Stylosanthes</taxon>
    </lineage>
</organism>
<feature type="domain" description="Disease resistance protein At4g27190-like leucine-rich repeats" evidence="2">
    <location>
        <begin position="932"/>
        <end position="1084"/>
    </location>
</feature>
<feature type="domain" description="Disease resistance protein At4g27190-like leucine-rich repeats" evidence="2">
    <location>
        <begin position="781"/>
        <end position="884"/>
    </location>
</feature>
<dbReference type="PANTHER" id="PTHR33463">
    <property type="entry name" value="NB-ARC DOMAIN-CONTAINING PROTEIN-RELATED"/>
    <property type="match status" value="1"/>
</dbReference>
<name>A0ABU6ZJL0_9FABA</name>
<proteinExistence type="predicted"/>
<feature type="domain" description="Disease resistance protein At4g27190-like leucine-rich repeats" evidence="2">
    <location>
        <begin position="424"/>
        <end position="573"/>
    </location>
</feature>
<dbReference type="Pfam" id="PF23247">
    <property type="entry name" value="LRR_RPS2"/>
    <property type="match status" value="7"/>
</dbReference>
<comment type="caution">
    <text evidence="3">The sequence shown here is derived from an EMBL/GenBank/DDBJ whole genome shotgun (WGS) entry which is preliminary data.</text>
</comment>
<protein>
    <recommendedName>
        <fullName evidence="2">Disease resistance protein At4g27190-like leucine-rich repeats domain-containing protein</fullName>
    </recommendedName>
</protein>